<organism evidence="3 4">
    <name type="scientific">Winogradskyella litorisediminis</name>
    <dbReference type="NCBI Taxonomy" id="1156618"/>
    <lineage>
        <taxon>Bacteria</taxon>
        <taxon>Pseudomonadati</taxon>
        <taxon>Bacteroidota</taxon>
        <taxon>Flavobacteriia</taxon>
        <taxon>Flavobacteriales</taxon>
        <taxon>Flavobacteriaceae</taxon>
        <taxon>Winogradskyella</taxon>
    </lineage>
</organism>
<dbReference type="PANTHER" id="PTHR22911:SF79">
    <property type="entry name" value="MOBA-LIKE NTP TRANSFERASE DOMAIN-CONTAINING PROTEIN"/>
    <property type="match status" value="1"/>
</dbReference>
<keyword evidence="1" id="KW-0472">Membrane</keyword>
<dbReference type="PANTHER" id="PTHR22911">
    <property type="entry name" value="ACYL-MALONYL CONDENSING ENZYME-RELATED"/>
    <property type="match status" value="1"/>
</dbReference>
<name>A0ABW3N7W4_9FLAO</name>
<dbReference type="InterPro" id="IPR000620">
    <property type="entry name" value="EamA_dom"/>
</dbReference>
<evidence type="ECO:0000259" key="2">
    <source>
        <dbReference type="Pfam" id="PF00892"/>
    </source>
</evidence>
<dbReference type="Proteomes" id="UP001597013">
    <property type="component" value="Unassembled WGS sequence"/>
</dbReference>
<reference evidence="4" key="1">
    <citation type="journal article" date="2019" name="Int. J. Syst. Evol. Microbiol.">
        <title>The Global Catalogue of Microorganisms (GCM) 10K type strain sequencing project: providing services to taxonomists for standard genome sequencing and annotation.</title>
        <authorList>
            <consortium name="The Broad Institute Genomics Platform"/>
            <consortium name="The Broad Institute Genome Sequencing Center for Infectious Disease"/>
            <person name="Wu L."/>
            <person name="Ma J."/>
        </authorList>
    </citation>
    <scope>NUCLEOTIDE SEQUENCE [LARGE SCALE GENOMIC DNA]</scope>
    <source>
        <strain evidence="4">CCUG 62215</strain>
    </source>
</reference>
<feature type="domain" description="EamA" evidence="2">
    <location>
        <begin position="145"/>
        <end position="283"/>
    </location>
</feature>
<accession>A0ABW3N7W4</accession>
<feature type="transmembrane region" description="Helical" evidence="1">
    <location>
        <begin position="143"/>
        <end position="169"/>
    </location>
</feature>
<feature type="transmembrane region" description="Helical" evidence="1">
    <location>
        <begin position="239"/>
        <end position="258"/>
    </location>
</feature>
<sequence>MPNANLKHYLHLHFLVFIAGFTAILGELITVGAFKLVWFRMLIAAILMFIYIKATNKSLKINRALALKLSIAGAIIAAHWITFFEAINQSNVSITLAMFSSGAFFASLIEPLFFKRKILWFEILFGFIVIIGVFLITQGELKYINGILLGLASALFSTLFAVINGTLILKHKASVISLYEFISGVVCISICIAVFYKGFNAEFFQLSNSDWLYIGILASVCTAYAFIAAVEVMKYISPFTVILSYNLEPVYGILLALYFFPDKEEMSPQFYYGAIIVVSAVLLDAILKHRRKKKLQKTVL</sequence>
<feature type="transmembrane region" description="Helical" evidence="1">
    <location>
        <begin position="12"/>
        <end position="31"/>
    </location>
</feature>
<evidence type="ECO:0000313" key="3">
    <source>
        <dbReference type="EMBL" id="MFD1063582.1"/>
    </source>
</evidence>
<dbReference type="RefSeq" id="WP_386130730.1">
    <property type="nucleotide sequence ID" value="NZ_JBHTJL010000011.1"/>
</dbReference>
<feature type="domain" description="EamA" evidence="2">
    <location>
        <begin position="15"/>
        <end position="137"/>
    </location>
</feature>
<gene>
    <name evidence="3" type="ORF">ACFQ1Q_10035</name>
</gene>
<feature type="transmembrane region" description="Helical" evidence="1">
    <location>
        <begin position="90"/>
        <end position="109"/>
    </location>
</feature>
<evidence type="ECO:0000256" key="1">
    <source>
        <dbReference type="SAM" id="Phobius"/>
    </source>
</evidence>
<evidence type="ECO:0000313" key="4">
    <source>
        <dbReference type="Proteomes" id="UP001597013"/>
    </source>
</evidence>
<keyword evidence="4" id="KW-1185">Reference proteome</keyword>
<feature type="transmembrane region" description="Helical" evidence="1">
    <location>
        <begin position="118"/>
        <end position="137"/>
    </location>
</feature>
<keyword evidence="1" id="KW-1133">Transmembrane helix</keyword>
<dbReference type="Pfam" id="PF00892">
    <property type="entry name" value="EamA"/>
    <property type="match status" value="2"/>
</dbReference>
<dbReference type="InterPro" id="IPR037185">
    <property type="entry name" value="EmrE-like"/>
</dbReference>
<protein>
    <submittedName>
        <fullName evidence="3">DMT family transporter</fullName>
    </submittedName>
</protein>
<feature type="transmembrane region" description="Helical" evidence="1">
    <location>
        <begin position="66"/>
        <end position="84"/>
    </location>
</feature>
<feature type="transmembrane region" description="Helical" evidence="1">
    <location>
        <begin position="270"/>
        <end position="287"/>
    </location>
</feature>
<proteinExistence type="predicted"/>
<feature type="transmembrane region" description="Helical" evidence="1">
    <location>
        <begin position="211"/>
        <end position="232"/>
    </location>
</feature>
<dbReference type="EMBL" id="JBHTJL010000011">
    <property type="protein sequence ID" value="MFD1063582.1"/>
    <property type="molecule type" value="Genomic_DNA"/>
</dbReference>
<feature type="transmembrane region" description="Helical" evidence="1">
    <location>
        <begin position="181"/>
        <end position="199"/>
    </location>
</feature>
<keyword evidence="1" id="KW-0812">Transmembrane</keyword>
<dbReference type="SUPFAM" id="SSF103481">
    <property type="entry name" value="Multidrug resistance efflux transporter EmrE"/>
    <property type="match status" value="2"/>
</dbReference>
<feature type="transmembrane region" description="Helical" evidence="1">
    <location>
        <begin position="37"/>
        <end position="54"/>
    </location>
</feature>
<comment type="caution">
    <text evidence="3">The sequence shown here is derived from an EMBL/GenBank/DDBJ whole genome shotgun (WGS) entry which is preliminary data.</text>
</comment>